<name>A0A016VN47_9BILA</name>
<evidence type="ECO:0000313" key="3">
    <source>
        <dbReference type="Proteomes" id="UP000024635"/>
    </source>
</evidence>
<gene>
    <name evidence="2" type="primary">Acey_s0007.g3392</name>
    <name evidence="2" type="ORF">Y032_0007g3392</name>
</gene>
<keyword evidence="3" id="KW-1185">Reference proteome</keyword>
<organism evidence="2 3">
    <name type="scientific">Ancylostoma ceylanicum</name>
    <dbReference type="NCBI Taxonomy" id="53326"/>
    <lineage>
        <taxon>Eukaryota</taxon>
        <taxon>Metazoa</taxon>
        <taxon>Ecdysozoa</taxon>
        <taxon>Nematoda</taxon>
        <taxon>Chromadorea</taxon>
        <taxon>Rhabditida</taxon>
        <taxon>Rhabditina</taxon>
        <taxon>Rhabditomorpha</taxon>
        <taxon>Strongyloidea</taxon>
        <taxon>Ancylostomatidae</taxon>
        <taxon>Ancylostomatinae</taxon>
        <taxon>Ancylostoma</taxon>
    </lineage>
</organism>
<dbReference type="AlphaFoldDB" id="A0A016VN47"/>
<comment type="caution">
    <text evidence="2">The sequence shown here is derived from an EMBL/GenBank/DDBJ whole genome shotgun (WGS) entry which is preliminary data.</text>
</comment>
<protein>
    <submittedName>
        <fullName evidence="2">Uncharacterized protein</fullName>
    </submittedName>
</protein>
<evidence type="ECO:0000256" key="1">
    <source>
        <dbReference type="SAM" id="MobiDB-lite"/>
    </source>
</evidence>
<proteinExistence type="predicted"/>
<reference evidence="3" key="1">
    <citation type="journal article" date="2015" name="Nat. Genet.">
        <title>The genome and transcriptome of the zoonotic hookworm Ancylostoma ceylanicum identify infection-specific gene families.</title>
        <authorList>
            <person name="Schwarz E.M."/>
            <person name="Hu Y."/>
            <person name="Antoshechkin I."/>
            <person name="Miller M.M."/>
            <person name="Sternberg P.W."/>
            <person name="Aroian R.V."/>
        </authorList>
    </citation>
    <scope>NUCLEOTIDE SEQUENCE</scope>
    <source>
        <strain evidence="3">HY135</strain>
    </source>
</reference>
<accession>A0A016VN47</accession>
<evidence type="ECO:0000313" key="2">
    <source>
        <dbReference type="EMBL" id="EYC28741.1"/>
    </source>
</evidence>
<dbReference type="Proteomes" id="UP000024635">
    <property type="component" value="Unassembled WGS sequence"/>
</dbReference>
<feature type="region of interest" description="Disordered" evidence="1">
    <location>
        <begin position="41"/>
        <end position="75"/>
    </location>
</feature>
<dbReference type="EMBL" id="JARK01001343">
    <property type="protein sequence ID" value="EYC28741.1"/>
    <property type="molecule type" value="Genomic_DNA"/>
</dbReference>
<sequence length="75" mass="8589">MRKNRSSRIAVAAQTHVFMACAFFSLRISCRHAASPYSSSYRRTHVSRTMRTGQDGMKFSMKRTRGRREAVNACD</sequence>
<dbReference type="PROSITE" id="PS51257">
    <property type="entry name" value="PROKAR_LIPOPROTEIN"/>
    <property type="match status" value="1"/>
</dbReference>